<keyword evidence="4 5" id="KW-0975">Bacterial flagellum</keyword>
<keyword evidence="8" id="KW-0969">Cilium</keyword>
<evidence type="ECO:0000256" key="2">
    <source>
        <dbReference type="ARBA" id="ARBA00011255"/>
    </source>
</evidence>
<dbReference type="InterPro" id="IPR040026">
    <property type="entry name" value="FliD"/>
</dbReference>
<evidence type="ECO:0000313" key="9">
    <source>
        <dbReference type="Proteomes" id="UP000597761"/>
    </source>
</evidence>
<organism evidence="8 9">
    <name type="scientific">Tersicoccus solisilvae</name>
    <dbReference type="NCBI Taxonomy" id="1882339"/>
    <lineage>
        <taxon>Bacteria</taxon>
        <taxon>Bacillati</taxon>
        <taxon>Actinomycetota</taxon>
        <taxon>Actinomycetes</taxon>
        <taxon>Micrococcales</taxon>
        <taxon>Micrococcaceae</taxon>
        <taxon>Tersicoccus</taxon>
    </lineage>
</organism>
<comment type="subcellular location">
    <subcellularLocation>
        <location evidence="5">Secreted</location>
    </subcellularLocation>
    <subcellularLocation>
        <location evidence="5">Bacterial flagellum</location>
    </subcellularLocation>
</comment>
<proteinExistence type="inferred from homology"/>
<keyword evidence="8" id="KW-0282">Flagellum</keyword>
<evidence type="ECO:0000256" key="4">
    <source>
        <dbReference type="ARBA" id="ARBA00023143"/>
    </source>
</evidence>
<dbReference type="RefSeq" id="WP_188668831.1">
    <property type="nucleotide sequence ID" value="NZ_BMJI01000020.1"/>
</dbReference>
<comment type="subunit">
    <text evidence="2 5">Homopentamer.</text>
</comment>
<dbReference type="PANTHER" id="PTHR30288:SF0">
    <property type="entry name" value="FLAGELLAR HOOK-ASSOCIATED PROTEIN 2"/>
    <property type="match status" value="1"/>
</dbReference>
<keyword evidence="3" id="KW-0175">Coiled coil</keyword>
<accession>A0ABQ1PI76</accession>
<dbReference type="EMBL" id="BMJI01000020">
    <property type="protein sequence ID" value="GGC97575.1"/>
    <property type="molecule type" value="Genomic_DNA"/>
</dbReference>
<dbReference type="Pfam" id="PF02465">
    <property type="entry name" value="FliD_N"/>
    <property type="match status" value="1"/>
</dbReference>
<dbReference type="PANTHER" id="PTHR30288">
    <property type="entry name" value="FLAGELLAR CAP/ASSEMBLY PROTEIN FLID"/>
    <property type="match status" value="1"/>
</dbReference>
<evidence type="ECO:0000256" key="5">
    <source>
        <dbReference type="RuleBase" id="RU362066"/>
    </source>
</evidence>
<comment type="function">
    <text evidence="5">Required for morphogenesis and for the elongation of the flagellar filament by facilitating polymerization of the flagellin monomers at the tip of growing filament. Forms a capping structure, which prevents flagellin subunits (transported through the central channel of the flagellum) from leaking out without polymerization at the distal end.</text>
</comment>
<protein>
    <recommendedName>
        <fullName evidence="5">Flagellar hook-associated protein 2</fullName>
        <shortName evidence="5">HAP2</shortName>
    </recommendedName>
    <alternativeName>
        <fullName evidence="5">Flagellar cap protein</fullName>
    </alternativeName>
</protein>
<evidence type="ECO:0000256" key="3">
    <source>
        <dbReference type="ARBA" id="ARBA00023054"/>
    </source>
</evidence>
<evidence type="ECO:0000256" key="1">
    <source>
        <dbReference type="ARBA" id="ARBA00009764"/>
    </source>
</evidence>
<feature type="domain" description="Flagellar hook-associated protein 2 N-terminal" evidence="6">
    <location>
        <begin position="9"/>
        <end position="104"/>
    </location>
</feature>
<keyword evidence="8" id="KW-0966">Cell projection</keyword>
<reference evidence="9" key="1">
    <citation type="journal article" date="2019" name="Int. J. Syst. Evol. Microbiol.">
        <title>The Global Catalogue of Microorganisms (GCM) 10K type strain sequencing project: providing services to taxonomists for standard genome sequencing and annotation.</title>
        <authorList>
            <consortium name="The Broad Institute Genomics Platform"/>
            <consortium name="The Broad Institute Genome Sequencing Center for Infectious Disease"/>
            <person name="Wu L."/>
            <person name="Ma J."/>
        </authorList>
    </citation>
    <scope>NUCLEOTIDE SEQUENCE [LARGE SCALE GENOMIC DNA]</scope>
    <source>
        <strain evidence="9">CGMCC 1.15480</strain>
    </source>
</reference>
<feature type="domain" description="Flagellar hook-associated protein 2 C-terminal" evidence="7">
    <location>
        <begin position="236"/>
        <end position="444"/>
    </location>
</feature>
<evidence type="ECO:0000259" key="6">
    <source>
        <dbReference type="Pfam" id="PF02465"/>
    </source>
</evidence>
<dbReference type="Proteomes" id="UP000597761">
    <property type="component" value="Unassembled WGS sequence"/>
</dbReference>
<evidence type="ECO:0000259" key="7">
    <source>
        <dbReference type="Pfam" id="PF07195"/>
    </source>
</evidence>
<name>A0ABQ1PI76_9MICC</name>
<sequence length="467" mass="46619">MASIDGLASGLDTTSLINALMKVEQLPQQQLSARRQTGQTLISALQQLNTKVAALADAGRALGGPTAASSLSATTSAASVTATVAKGAPGGSFALTIDRLAQSQVGVTGPMTTWPTAANGSAATLTLVDAAGKRTEVTPASTALADVVDAVNAAGGPATAVRVRAGTDADGTARYRLQFTATGSGTAGGFTLHRGTAADVDAGVATDLMTEPGAAVVTAAQDASARLYAGTAAEQVLTSSTTTFTGVLPGVDVTATTVPDTPVTVTVGLDTDGIVGRASALVDALNGVLSSIASQRSVSTSAAGGVSTVKSGVFTANSTVTLVNDRIAAAAYQPVGGASPATWGIELNRDGTFTFDEDTLRAALATDPAGTQRALADIAVRVTAAARDASAPSSGSLSSLIQGRQAELTDLTDRIGDWDVRLAARRESLQALFNAMEGSLGALQSQQSWLTSQIASLPTPTPSSSSR</sequence>
<dbReference type="InterPro" id="IPR003481">
    <property type="entry name" value="FliD_N"/>
</dbReference>
<comment type="similarity">
    <text evidence="1 5">Belongs to the FliD family.</text>
</comment>
<dbReference type="InterPro" id="IPR010809">
    <property type="entry name" value="FliD_C"/>
</dbReference>
<evidence type="ECO:0000313" key="8">
    <source>
        <dbReference type="EMBL" id="GGC97575.1"/>
    </source>
</evidence>
<comment type="caution">
    <text evidence="8">The sequence shown here is derived from an EMBL/GenBank/DDBJ whole genome shotgun (WGS) entry which is preliminary data.</text>
</comment>
<keyword evidence="9" id="KW-1185">Reference proteome</keyword>
<dbReference type="Pfam" id="PF07195">
    <property type="entry name" value="FliD_C"/>
    <property type="match status" value="1"/>
</dbReference>
<keyword evidence="5" id="KW-0964">Secreted</keyword>
<gene>
    <name evidence="8" type="primary">fliD</name>
    <name evidence="8" type="ORF">GCM10011512_25690</name>
</gene>